<evidence type="ECO:0000256" key="12">
    <source>
        <dbReference type="SAM" id="SignalP"/>
    </source>
</evidence>
<feature type="transmembrane region" description="Helical" evidence="11">
    <location>
        <begin position="240"/>
        <end position="259"/>
    </location>
</feature>
<dbReference type="EMBL" id="MTJY01000032">
    <property type="protein sequence ID" value="ONN74667.1"/>
    <property type="molecule type" value="Genomic_DNA"/>
</dbReference>
<evidence type="ECO:0000256" key="11">
    <source>
        <dbReference type="SAM" id="Phobius"/>
    </source>
</evidence>
<feature type="transmembrane region" description="Helical" evidence="11">
    <location>
        <begin position="185"/>
        <end position="204"/>
    </location>
</feature>
<feature type="transmembrane region" description="Helical" evidence="11">
    <location>
        <begin position="142"/>
        <end position="165"/>
    </location>
</feature>
<keyword evidence="3" id="KW-1003">Cell membrane</keyword>
<keyword evidence="6 11" id="KW-1133">Transmembrane helix</keyword>
<dbReference type="EMBL" id="SSHM01000001">
    <property type="protein sequence ID" value="THC80021.1"/>
    <property type="molecule type" value="Genomic_DNA"/>
</dbReference>
<organism evidence="14 19">
    <name type="scientific">Lacticaseibacillus rhamnosus</name>
    <name type="common">Lactobacillus rhamnosus</name>
    <dbReference type="NCBI Taxonomy" id="47715"/>
    <lineage>
        <taxon>Bacteria</taxon>
        <taxon>Bacillati</taxon>
        <taxon>Bacillota</taxon>
        <taxon>Bacilli</taxon>
        <taxon>Lactobacillales</taxon>
        <taxon>Lactobacillaceae</taxon>
        <taxon>Lacticaseibacillus</taxon>
    </lineage>
</organism>
<evidence type="ECO:0000256" key="3">
    <source>
        <dbReference type="ARBA" id="ARBA00022475"/>
    </source>
</evidence>
<evidence type="ECO:0000256" key="4">
    <source>
        <dbReference type="ARBA" id="ARBA00022692"/>
    </source>
</evidence>
<feature type="chain" id="PRO_5044054033" evidence="12">
    <location>
        <begin position="23"/>
        <end position="330"/>
    </location>
</feature>
<evidence type="ECO:0000256" key="5">
    <source>
        <dbReference type="ARBA" id="ARBA00022927"/>
    </source>
</evidence>
<evidence type="ECO:0000313" key="17">
    <source>
        <dbReference type="Proteomes" id="UP000189067"/>
    </source>
</evidence>
<keyword evidence="2" id="KW-0813">Transport</keyword>
<reference evidence="14 19" key="3">
    <citation type="submission" date="2020-07" db="EMBL/GenBank/DDBJ databases">
        <title>Organ Donor 1.</title>
        <authorList>
            <person name="Marsh A.J."/>
            <person name="Azcarate-Peril M.A."/>
        </authorList>
    </citation>
    <scope>NUCLEOTIDE SEQUENCE [LARGE SCALE GENOMIC DNA]</scope>
    <source>
        <strain evidence="14 19">AMC0712</strain>
    </source>
</reference>
<evidence type="ECO:0000313" key="18">
    <source>
        <dbReference type="Proteomes" id="UP000307517"/>
    </source>
</evidence>
<dbReference type="NCBIfam" id="TIGR03592">
    <property type="entry name" value="yidC_oxa1_cterm"/>
    <property type="match status" value="1"/>
</dbReference>
<dbReference type="Proteomes" id="UP000552935">
    <property type="component" value="Unassembled WGS sequence"/>
</dbReference>
<dbReference type="GO" id="GO:0051205">
    <property type="term" value="P:protein insertion into membrane"/>
    <property type="evidence" value="ECO:0007669"/>
    <property type="project" value="TreeGrafter"/>
</dbReference>
<evidence type="ECO:0000313" key="15">
    <source>
        <dbReference type="EMBL" id="ONN74667.1"/>
    </source>
</evidence>
<sequence>MHKSKKIFALGAVGILPLLLSACSPTKQGVTLKPPTDPFFGTFYKIIGLPLQHLMEWIAGFVGSTSSYGIAIIVITLLVRLIVLPLMLRQQRTMTAYQEKQKILQPQLKIVQDAVKRAKTPEQQMAANNYMRKIYSANGTSMIPSMGCLPMLIQFPIFSGLYQAIAYSPEISHATFFGIQLGHSSFIVTILATLPYIIVSLIMLQGVPPEQRKAMQATAFLSPIMTFVFCMMYNAGLGLYFGAGGIILIIQQAIVTYIVTPNIRKRLDAEMEENPPVEVVNEHTFDDWGAVTATAGSTGTQSRQQPVDPDAIDHQQLRKRNAGKQQRPRK</sequence>
<dbReference type="Pfam" id="PF02096">
    <property type="entry name" value="60KD_IMP"/>
    <property type="match status" value="1"/>
</dbReference>
<name>A0A0J6U736_LACRH</name>
<keyword evidence="8" id="KW-0143">Chaperone</keyword>
<feature type="region of interest" description="Disordered" evidence="10">
    <location>
        <begin position="291"/>
        <end position="330"/>
    </location>
</feature>
<feature type="transmembrane region" description="Helical" evidence="11">
    <location>
        <begin position="216"/>
        <end position="234"/>
    </location>
</feature>
<dbReference type="AlphaFoldDB" id="A0A0J6U736"/>
<gene>
    <name evidence="14" type="primary">yidC</name>
    <name evidence="15" type="ORF">BWR10_08145</name>
    <name evidence="16" type="ORF">E6L36_06220</name>
    <name evidence="14" type="ORF">H0N82_03415</name>
</gene>
<evidence type="ECO:0000256" key="1">
    <source>
        <dbReference type="ARBA" id="ARBA00004651"/>
    </source>
</evidence>
<dbReference type="RefSeq" id="WP_005684441.1">
    <property type="nucleotide sequence ID" value="NZ_CABFNI010000027.1"/>
</dbReference>
<dbReference type="OMA" id="GWAIIII"/>
<keyword evidence="5" id="KW-0653">Protein transport</keyword>
<dbReference type="CDD" id="cd20070">
    <property type="entry name" value="5TM_YidC_Alb3"/>
    <property type="match status" value="1"/>
</dbReference>
<comment type="caution">
    <text evidence="14">The sequence shown here is derived from an EMBL/GenBank/DDBJ whole genome shotgun (WGS) entry which is preliminary data.</text>
</comment>
<protein>
    <submittedName>
        <fullName evidence="14">Membrane protein insertase YidC</fullName>
    </submittedName>
    <submittedName>
        <fullName evidence="15">Preprotein translocase YidC</fullName>
    </submittedName>
</protein>
<evidence type="ECO:0000256" key="10">
    <source>
        <dbReference type="SAM" id="MobiDB-lite"/>
    </source>
</evidence>
<accession>A0A2A5L724</accession>
<dbReference type="Proteomes" id="UP000189067">
    <property type="component" value="Unassembled WGS sequence"/>
</dbReference>
<proteinExistence type="inferred from homology"/>
<dbReference type="PRINTS" id="PR00701">
    <property type="entry name" value="60KDINNERMP"/>
</dbReference>
<dbReference type="PANTHER" id="PTHR12428:SF65">
    <property type="entry name" value="CYTOCHROME C OXIDASE ASSEMBLY PROTEIN COX18, MITOCHONDRIAL"/>
    <property type="match status" value="1"/>
</dbReference>
<evidence type="ECO:0000313" key="19">
    <source>
        <dbReference type="Proteomes" id="UP000552935"/>
    </source>
</evidence>
<dbReference type="InterPro" id="IPR001708">
    <property type="entry name" value="YidC/ALB3/OXA1/COX18"/>
</dbReference>
<evidence type="ECO:0000256" key="9">
    <source>
        <dbReference type="RuleBase" id="RU003945"/>
    </source>
</evidence>
<evidence type="ECO:0000259" key="13">
    <source>
        <dbReference type="Pfam" id="PF02096"/>
    </source>
</evidence>
<dbReference type="GO" id="GO:0032977">
    <property type="term" value="F:membrane insertase activity"/>
    <property type="evidence" value="ECO:0007669"/>
    <property type="project" value="InterPro"/>
</dbReference>
<reference evidence="16 18" key="2">
    <citation type="submission" date="2019-04" db="EMBL/GenBank/DDBJ databases">
        <title>Genome Announcement to Ensure Probiotic Safety of Lactobacillus rhamnosus UBLR-58.</title>
        <authorList>
            <person name="Sulthana A."/>
            <person name="Lakshmi S.G."/>
            <person name="Madempudi R.S."/>
        </authorList>
    </citation>
    <scope>NUCLEOTIDE SEQUENCE [LARGE SCALE GENOMIC DNA]</scope>
    <source>
        <strain evidence="16 18">UBLR-58</strain>
    </source>
</reference>
<dbReference type="InterPro" id="IPR028055">
    <property type="entry name" value="YidC/Oxa/ALB_C"/>
</dbReference>
<evidence type="ECO:0000313" key="16">
    <source>
        <dbReference type="EMBL" id="THC80021.1"/>
    </source>
</evidence>
<evidence type="ECO:0000256" key="6">
    <source>
        <dbReference type="ARBA" id="ARBA00022989"/>
    </source>
</evidence>
<feature type="compositionally biased region" description="Low complexity" evidence="10">
    <location>
        <begin position="291"/>
        <end position="300"/>
    </location>
</feature>
<evidence type="ECO:0000256" key="7">
    <source>
        <dbReference type="ARBA" id="ARBA00023136"/>
    </source>
</evidence>
<keyword evidence="7 11" id="KW-0472">Membrane</keyword>
<feature type="signal peptide" evidence="12">
    <location>
        <begin position="1"/>
        <end position="22"/>
    </location>
</feature>
<feature type="compositionally biased region" description="Basic residues" evidence="10">
    <location>
        <begin position="317"/>
        <end position="330"/>
    </location>
</feature>
<dbReference type="PROSITE" id="PS51257">
    <property type="entry name" value="PROKAR_LIPOPROTEIN"/>
    <property type="match status" value="1"/>
</dbReference>
<dbReference type="GO" id="GO:0005886">
    <property type="term" value="C:plasma membrane"/>
    <property type="evidence" value="ECO:0007669"/>
    <property type="project" value="UniProtKB-SubCell"/>
</dbReference>
<dbReference type="Proteomes" id="UP000307517">
    <property type="component" value="Unassembled WGS sequence"/>
</dbReference>
<evidence type="ECO:0000313" key="14">
    <source>
        <dbReference type="EMBL" id="NZA04183.1"/>
    </source>
</evidence>
<feature type="transmembrane region" description="Helical" evidence="11">
    <location>
        <begin position="68"/>
        <end position="88"/>
    </location>
</feature>
<dbReference type="EMBL" id="JACCKI010000002">
    <property type="protein sequence ID" value="NZA04183.1"/>
    <property type="molecule type" value="Genomic_DNA"/>
</dbReference>
<comment type="similarity">
    <text evidence="9">Belongs to the OXA1/ALB3/YidC family.</text>
</comment>
<accession>A0A0J6U736</accession>
<dbReference type="InterPro" id="IPR047196">
    <property type="entry name" value="YidC_ALB_C"/>
</dbReference>
<evidence type="ECO:0000256" key="8">
    <source>
        <dbReference type="ARBA" id="ARBA00023186"/>
    </source>
</evidence>
<feature type="domain" description="Membrane insertase YidC/Oxa/ALB C-terminal" evidence="13">
    <location>
        <begin position="68"/>
        <end position="256"/>
    </location>
</feature>
<dbReference type="eggNOG" id="COG0706">
    <property type="taxonomic scope" value="Bacteria"/>
</dbReference>
<dbReference type="GO" id="GO:0015031">
    <property type="term" value="P:protein transport"/>
    <property type="evidence" value="ECO:0007669"/>
    <property type="project" value="UniProtKB-KW"/>
</dbReference>
<dbReference type="PANTHER" id="PTHR12428">
    <property type="entry name" value="OXA1"/>
    <property type="match status" value="1"/>
</dbReference>
<reference evidence="15 17" key="1">
    <citation type="submission" date="2017-01" db="EMBL/GenBank/DDBJ databases">
        <title>In silico prediction, in vitro antibacterial spectrum and physicochemical properties of a putative bacteriocin produced by Lactobacillus rhamnosus strain L156.4.</title>
        <authorList>
            <person name="Silveira A.M."/>
            <person name="Monteiro A.S."/>
            <person name="Santos V.L."/>
            <person name="Nicoli J.R."/>
            <person name="Azevedo V."/>
            <person name="Soares S.C."/>
            <person name="Castro-Oliveira L."/>
            <person name="Dias-Souza M.V."/>
            <person name="Nardi R.M."/>
        </authorList>
    </citation>
    <scope>NUCLEOTIDE SEQUENCE [LARGE SCALE GENOMIC DNA]</scope>
    <source>
        <strain evidence="15 17">L156.4</strain>
    </source>
</reference>
<keyword evidence="4 9" id="KW-0812">Transmembrane</keyword>
<keyword evidence="12" id="KW-0732">Signal</keyword>
<comment type="subcellular location">
    <subcellularLocation>
        <location evidence="1">Cell membrane</location>
        <topology evidence="1">Multi-pass membrane protein</topology>
    </subcellularLocation>
    <subcellularLocation>
        <location evidence="9">Membrane</location>
        <topology evidence="9">Multi-pass membrane protein</topology>
    </subcellularLocation>
</comment>
<evidence type="ECO:0000256" key="2">
    <source>
        <dbReference type="ARBA" id="ARBA00022448"/>
    </source>
</evidence>